<evidence type="ECO:0000313" key="1">
    <source>
        <dbReference type="EMBL" id="PYE89627.1"/>
    </source>
</evidence>
<keyword evidence="2" id="KW-1185">Reference proteome</keyword>
<reference evidence="1 2" key="1">
    <citation type="submission" date="2018-06" db="EMBL/GenBank/DDBJ databases">
        <title>Genomic Encyclopedia of Type Strains, Phase III (KMG-III): the genomes of soil and plant-associated and newly described type strains.</title>
        <authorList>
            <person name="Whitman W."/>
        </authorList>
    </citation>
    <scope>NUCLEOTIDE SEQUENCE [LARGE SCALE GENOMIC DNA]</scope>
    <source>
        <strain evidence="1 2">ORS 1419</strain>
    </source>
</reference>
<organism evidence="1 2">
    <name type="scientific">Phyllobacterium leguminum</name>
    <dbReference type="NCBI Taxonomy" id="314237"/>
    <lineage>
        <taxon>Bacteria</taxon>
        <taxon>Pseudomonadati</taxon>
        <taxon>Pseudomonadota</taxon>
        <taxon>Alphaproteobacteria</taxon>
        <taxon>Hyphomicrobiales</taxon>
        <taxon>Phyllobacteriaceae</taxon>
        <taxon>Phyllobacterium</taxon>
    </lineage>
</organism>
<gene>
    <name evidence="1" type="ORF">C7477_103135</name>
</gene>
<dbReference type="RefSeq" id="WP_146226063.1">
    <property type="nucleotide sequence ID" value="NZ_QJTF01000003.1"/>
</dbReference>
<evidence type="ECO:0000313" key="2">
    <source>
        <dbReference type="Proteomes" id="UP000247454"/>
    </source>
</evidence>
<dbReference type="Proteomes" id="UP000247454">
    <property type="component" value="Unassembled WGS sequence"/>
</dbReference>
<accession>A0A318T5W5</accession>
<proteinExistence type="predicted"/>
<dbReference type="EMBL" id="QJTF01000003">
    <property type="protein sequence ID" value="PYE89627.1"/>
    <property type="molecule type" value="Genomic_DNA"/>
</dbReference>
<dbReference type="AlphaFoldDB" id="A0A318T5W5"/>
<dbReference type="Gene3D" id="1.20.1270.70">
    <property type="entry name" value="Designed single chain three-helix bundle"/>
    <property type="match status" value="1"/>
</dbReference>
<sequence>MANEAVRLVVNNDGISASVSTQQLAQSLNFGGGGGTFDGMEARVTALEVLAKQTNEKLDKIIDKMSKVEVDVARLDGKVTSLPSAEAFGHLRGRVDSLPTIPKIAAVFGIIGVLISIASNWDKLYSLIHTAPLVPG</sequence>
<dbReference type="OrthoDB" id="8368272at2"/>
<name>A0A318T5W5_9HYPH</name>
<protein>
    <submittedName>
        <fullName evidence="1">Uncharacterized protein</fullName>
    </submittedName>
</protein>
<comment type="caution">
    <text evidence="1">The sequence shown here is derived from an EMBL/GenBank/DDBJ whole genome shotgun (WGS) entry which is preliminary data.</text>
</comment>